<dbReference type="AlphaFoldDB" id="A0AAE1AMC9"/>
<evidence type="ECO:0000256" key="1">
    <source>
        <dbReference type="SAM" id="MobiDB-lite"/>
    </source>
</evidence>
<gene>
    <name evidence="2" type="ORF">RRG08_034873</name>
</gene>
<sequence>MNTLNFHLRGSANRDKLSLEKMMDHEKEEAVKISADTFGSARDTAVLKTKLKSLKPLLEKITAPEQEGFRLELSTAEQFFYVFSTHLTHLIITLNQTATINMDDDWSPPTDDEMKLIEARRARSDQISKLMSGYLLKGYKMLGSECSICGTILLQDRSNVKHCIACEELECDTEKDNPALRPPGAPSQSIKDEMRASTKIQTTMVAASTSSSPRRAGTHSSNINNGPHHPQAITGEEGAGADYLSMSSIDVHCWPANSVDLGGAQGAGGYPANKSKTNHGSVVLPHTIPGATGTRPSATENSSISQPMPSSKDITSCLSVLRAKICWASEALEQNSCVNSSTELCNLIKAAAEAIVAVQKASI</sequence>
<accession>A0AAE1AMC9</accession>
<feature type="region of interest" description="Disordered" evidence="1">
    <location>
        <begin position="206"/>
        <end position="235"/>
    </location>
</feature>
<organism evidence="2 3">
    <name type="scientific">Elysia crispata</name>
    <name type="common">lettuce slug</name>
    <dbReference type="NCBI Taxonomy" id="231223"/>
    <lineage>
        <taxon>Eukaryota</taxon>
        <taxon>Metazoa</taxon>
        <taxon>Spiralia</taxon>
        <taxon>Lophotrochozoa</taxon>
        <taxon>Mollusca</taxon>
        <taxon>Gastropoda</taxon>
        <taxon>Heterobranchia</taxon>
        <taxon>Euthyneura</taxon>
        <taxon>Panpulmonata</taxon>
        <taxon>Sacoglossa</taxon>
        <taxon>Placobranchoidea</taxon>
        <taxon>Plakobranchidae</taxon>
        <taxon>Elysia</taxon>
    </lineage>
</organism>
<keyword evidence="3" id="KW-1185">Reference proteome</keyword>
<evidence type="ECO:0000313" key="3">
    <source>
        <dbReference type="Proteomes" id="UP001283361"/>
    </source>
</evidence>
<name>A0AAE1AMC9_9GAST</name>
<comment type="caution">
    <text evidence="2">The sequence shown here is derived from an EMBL/GenBank/DDBJ whole genome shotgun (WGS) entry which is preliminary data.</text>
</comment>
<evidence type="ECO:0008006" key="4">
    <source>
        <dbReference type="Google" id="ProtNLM"/>
    </source>
</evidence>
<reference evidence="2" key="1">
    <citation type="journal article" date="2023" name="G3 (Bethesda)">
        <title>A reference genome for the long-term kleptoplast-retaining sea slug Elysia crispata morphotype clarki.</title>
        <authorList>
            <person name="Eastman K.E."/>
            <person name="Pendleton A.L."/>
            <person name="Shaikh M.A."/>
            <person name="Suttiyut T."/>
            <person name="Ogas R."/>
            <person name="Tomko P."/>
            <person name="Gavelis G."/>
            <person name="Widhalm J.R."/>
            <person name="Wisecaver J.H."/>
        </authorList>
    </citation>
    <scope>NUCLEOTIDE SEQUENCE</scope>
    <source>
        <strain evidence="2">ECLA1</strain>
    </source>
</reference>
<dbReference type="Pfam" id="PF06677">
    <property type="entry name" value="Auto_anti-p27"/>
    <property type="match status" value="1"/>
</dbReference>
<dbReference type="EMBL" id="JAWDGP010001550">
    <property type="protein sequence ID" value="KAK3790313.1"/>
    <property type="molecule type" value="Genomic_DNA"/>
</dbReference>
<feature type="region of interest" description="Disordered" evidence="1">
    <location>
        <begin position="270"/>
        <end position="311"/>
    </location>
</feature>
<dbReference type="PANTHER" id="PTHR16537:SF1">
    <property type="entry name" value="PROTEIN ZNRD2"/>
    <property type="match status" value="1"/>
</dbReference>
<protein>
    <recommendedName>
        <fullName evidence="4">Sjoegren syndrome/scleroderma autoantigen 1</fullName>
    </recommendedName>
</protein>
<proteinExistence type="predicted"/>
<evidence type="ECO:0000313" key="2">
    <source>
        <dbReference type="EMBL" id="KAK3790313.1"/>
    </source>
</evidence>
<feature type="compositionally biased region" description="Polar residues" evidence="1">
    <location>
        <begin position="294"/>
        <end position="311"/>
    </location>
</feature>
<dbReference type="InterPro" id="IPR051888">
    <property type="entry name" value="UPF0148_domain"/>
</dbReference>
<dbReference type="Proteomes" id="UP001283361">
    <property type="component" value="Unassembled WGS sequence"/>
</dbReference>
<dbReference type="PANTHER" id="PTHR16537">
    <property type="entry name" value="SJOEGREN SYNDROME/SCLERODERMA AUTOANTIGEN 1"/>
    <property type="match status" value="1"/>
</dbReference>
<dbReference type="InterPro" id="IPR009563">
    <property type="entry name" value="SSSCA1"/>
</dbReference>
<feature type="compositionally biased region" description="Polar residues" evidence="1">
    <location>
        <begin position="206"/>
        <end position="225"/>
    </location>
</feature>